<dbReference type="Proteomes" id="UP000782880">
    <property type="component" value="Unassembled WGS sequence"/>
</dbReference>
<dbReference type="AlphaFoldDB" id="A0A921ILA1"/>
<gene>
    <name evidence="1" type="ORF">K8V20_09285</name>
</gene>
<sequence>MRDFLLALGMLAAGGFGWFVCCRLDDFLLQIRQDRDPLRFHHRRP</sequence>
<comment type="caution">
    <text evidence="1">The sequence shown here is derived from an EMBL/GenBank/DDBJ whole genome shotgun (WGS) entry which is preliminary data.</text>
</comment>
<reference evidence="1" key="2">
    <citation type="submission" date="2021-09" db="EMBL/GenBank/DDBJ databases">
        <authorList>
            <person name="Gilroy R."/>
        </authorList>
    </citation>
    <scope>NUCLEOTIDE SEQUENCE</scope>
    <source>
        <strain evidence="1">ChiBcec21-2208</strain>
    </source>
</reference>
<dbReference type="EMBL" id="DYVE01000239">
    <property type="protein sequence ID" value="HJG28818.1"/>
    <property type="molecule type" value="Genomic_DNA"/>
</dbReference>
<evidence type="ECO:0000313" key="1">
    <source>
        <dbReference type="EMBL" id="HJG28818.1"/>
    </source>
</evidence>
<proteinExistence type="predicted"/>
<name>A0A921ILA1_9FIRM</name>
<reference evidence="1" key="1">
    <citation type="journal article" date="2021" name="PeerJ">
        <title>Extensive microbial diversity within the chicken gut microbiome revealed by metagenomics and culture.</title>
        <authorList>
            <person name="Gilroy R."/>
            <person name="Ravi A."/>
            <person name="Getino M."/>
            <person name="Pursley I."/>
            <person name="Horton D.L."/>
            <person name="Alikhan N.F."/>
            <person name="Baker D."/>
            <person name="Gharbi K."/>
            <person name="Hall N."/>
            <person name="Watson M."/>
            <person name="Adriaenssens E.M."/>
            <person name="Foster-Nyarko E."/>
            <person name="Jarju S."/>
            <person name="Secka A."/>
            <person name="Antonio M."/>
            <person name="Oren A."/>
            <person name="Chaudhuri R.R."/>
            <person name="La Ragione R."/>
            <person name="Hildebrand F."/>
            <person name="Pallen M.J."/>
        </authorList>
    </citation>
    <scope>NUCLEOTIDE SEQUENCE</scope>
    <source>
        <strain evidence="1">ChiBcec21-2208</strain>
    </source>
</reference>
<protein>
    <submittedName>
        <fullName evidence="1">Uncharacterized protein</fullName>
    </submittedName>
</protein>
<accession>A0A921ILA1</accession>
<evidence type="ECO:0000313" key="2">
    <source>
        <dbReference type="Proteomes" id="UP000782880"/>
    </source>
</evidence>
<organism evidence="1 2">
    <name type="scientific">Subdoligranulum variabile</name>
    <dbReference type="NCBI Taxonomy" id="214851"/>
    <lineage>
        <taxon>Bacteria</taxon>
        <taxon>Bacillati</taxon>
        <taxon>Bacillota</taxon>
        <taxon>Clostridia</taxon>
        <taxon>Eubacteriales</taxon>
        <taxon>Oscillospiraceae</taxon>
        <taxon>Subdoligranulum</taxon>
    </lineage>
</organism>